<sequence>MSRQNIEAIEQQLIRLKNRRAQLLARESDAARKRRTRQAVIIGTWIMTNKPELATAIARKLPREQDRATFGFATAKGNSPTPMKVDILLPLELPIASCNTD</sequence>
<accession>A0ABT2Y8G4</accession>
<organism evidence="1 2">
    <name type="scientific">Roseateles oligotrophus</name>
    <dbReference type="NCBI Taxonomy" id="1769250"/>
    <lineage>
        <taxon>Bacteria</taxon>
        <taxon>Pseudomonadati</taxon>
        <taxon>Pseudomonadota</taxon>
        <taxon>Betaproteobacteria</taxon>
        <taxon>Burkholderiales</taxon>
        <taxon>Sphaerotilaceae</taxon>
        <taxon>Roseateles</taxon>
    </lineage>
</organism>
<gene>
    <name evidence="1" type="ORF">LNV07_00480</name>
</gene>
<dbReference type="EMBL" id="JAJIRN010000001">
    <property type="protein sequence ID" value="MCV2366578.1"/>
    <property type="molecule type" value="Genomic_DNA"/>
</dbReference>
<keyword evidence="2" id="KW-1185">Reference proteome</keyword>
<proteinExistence type="predicted"/>
<evidence type="ECO:0000313" key="1">
    <source>
        <dbReference type="EMBL" id="MCV2366578.1"/>
    </source>
</evidence>
<reference evidence="1 2" key="1">
    <citation type="submission" date="2021-11" db="EMBL/GenBank/DDBJ databases">
        <authorList>
            <person name="Liang Q."/>
            <person name="Mou H."/>
            <person name="Liu Z."/>
        </authorList>
    </citation>
    <scope>NUCLEOTIDE SEQUENCE [LARGE SCALE GENOMIC DNA]</scope>
    <source>
        <strain evidence="1 2">CHU3</strain>
    </source>
</reference>
<evidence type="ECO:0000313" key="2">
    <source>
        <dbReference type="Proteomes" id="UP001209701"/>
    </source>
</evidence>
<dbReference type="Proteomes" id="UP001209701">
    <property type="component" value="Unassembled WGS sequence"/>
</dbReference>
<name>A0ABT2Y8G4_9BURK</name>
<evidence type="ECO:0008006" key="3">
    <source>
        <dbReference type="Google" id="ProtNLM"/>
    </source>
</evidence>
<protein>
    <recommendedName>
        <fullName evidence="3">Mobilization protein</fullName>
    </recommendedName>
</protein>
<comment type="caution">
    <text evidence="1">The sequence shown here is derived from an EMBL/GenBank/DDBJ whole genome shotgun (WGS) entry which is preliminary data.</text>
</comment>
<dbReference type="RefSeq" id="WP_263569219.1">
    <property type="nucleotide sequence ID" value="NZ_JAJIRN010000001.1"/>
</dbReference>